<proteinExistence type="predicted"/>
<dbReference type="InterPro" id="IPR050204">
    <property type="entry name" value="AraC_XylS_family_regulators"/>
</dbReference>
<dbReference type="InterPro" id="IPR018062">
    <property type="entry name" value="HTH_AraC-typ_CS"/>
</dbReference>
<evidence type="ECO:0000256" key="2">
    <source>
        <dbReference type="ARBA" id="ARBA00023125"/>
    </source>
</evidence>
<dbReference type="AlphaFoldDB" id="A0A0B8Q626"/>
<evidence type="ECO:0000256" key="3">
    <source>
        <dbReference type="ARBA" id="ARBA00023163"/>
    </source>
</evidence>
<dbReference type="GO" id="GO:0003700">
    <property type="term" value="F:DNA-binding transcription factor activity"/>
    <property type="evidence" value="ECO:0007669"/>
    <property type="project" value="InterPro"/>
</dbReference>
<dbReference type="GO" id="GO:0043565">
    <property type="term" value="F:sequence-specific DNA binding"/>
    <property type="evidence" value="ECO:0007669"/>
    <property type="project" value="InterPro"/>
</dbReference>
<dbReference type="InterPro" id="IPR009057">
    <property type="entry name" value="Homeodomain-like_sf"/>
</dbReference>
<dbReference type="Proteomes" id="UP000031666">
    <property type="component" value="Unassembled WGS sequence"/>
</dbReference>
<dbReference type="SUPFAM" id="SSF46689">
    <property type="entry name" value="Homeodomain-like"/>
    <property type="match status" value="1"/>
</dbReference>
<evidence type="ECO:0000256" key="1">
    <source>
        <dbReference type="ARBA" id="ARBA00023015"/>
    </source>
</evidence>
<evidence type="ECO:0000313" key="5">
    <source>
        <dbReference type="EMBL" id="GAM73986.1"/>
    </source>
</evidence>
<dbReference type="PROSITE" id="PS00041">
    <property type="entry name" value="HTH_ARAC_FAMILY_1"/>
    <property type="match status" value="1"/>
</dbReference>
<reference evidence="5 6" key="2">
    <citation type="submission" date="2015-01" db="EMBL/GenBank/DDBJ databases">
        <authorList>
            <consortium name="NBRP consortium"/>
            <person name="Sawabe T."/>
            <person name="Meirelles P."/>
            <person name="Feng G."/>
            <person name="Sayaka M."/>
            <person name="Hattori M."/>
            <person name="Ohkuma M."/>
        </authorList>
    </citation>
    <scope>NUCLEOTIDE SEQUENCE [LARGE SCALE GENOMIC DNA]</scope>
    <source>
        <strain evidence="6">JCM 19241</strain>
    </source>
</reference>
<evidence type="ECO:0000313" key="6">
    <source>
        <dbReference type="Proteomes" id="UP000031666"/>
    </source>
</evidence>
<dbReference type="Pfam" id="PF12833">
    <property type="entry name" value="HTH_18"/>
    <property type="match status" value="1"/>
</dbReference>
<keyword evidence="3" id="KW-0804">Transcription</keyword>
<dbReference type="PANTHER" id="PTHR46796">
    <property type="entry name" value="HTH-TYPE TRANSCRIPTIONAL ACTIVATOR RHAS-RELATED"/>
    <property type="match status" value="1"/>
</dbReference>
<dbReference type="Gene3D" id="1.10.10.60">
    <property type="entry name" value="Homeodomain-like"/>
    <property type="match status" value="1"/>
</dbReference>
<dbReference type="InterPro" id="IPR020449">
    <property type="entry name" value="Tscrpt_reg_AraC-type_HTH"/>
</dbReference>
<dbReference type="PRINTS" id="PR00032">
    <property type="entry name" value="HTHARAC"/>
</dbReference>
<dbReference type="EMBL" id="BBSC01000002">
    <property type="protein sequence ID" value="GAM73986.1"/>
    <property type="molecule type" value="Genomic_DNA"/>
</dbReference>
<reference evidence="5 6" key="1">
    <citation type="submission" date="2015-01" db="EMBL/GenBank/DDBJ databases">
        <title>Vibrio sp. C94 JCM 19241 whole genome shotgun sequence.</title>
        <authorList>
            <person name="Sawabe T."/>
            <person name="Meirelles P."/>
            <person name="Feng G."/>
            <person name="Sayaka M."/>
            <person name="Hattori M."/>
            <person name="Ohkuma M."/>
        </authorList>
    </citation>
    <scope>NUCLEOTIDE SEQUENCE [LARGE SCALE GENOMIC DNA]</scope>
    <source>
        <strain evidence="6">JCM 19241</strain>
    </source>
</reference>
<dbReference type="STRING" id="1481914.JCM19241_5182"/>
<dbReference type="PROSITE" id="PS01124">
    <property type="entry name" value="HTH_ARAC_FAMILY_2"/>
    <property type="match status" value="1"/>
</dbReference>
<accession>A0A0B8Q626</accession>
<protein>
    <submittedName>
        <fullName evidence="5">Probable transcription regulator</fullName>
    </submittedName>
</protein>
<dbReference type="InterPro" id="IPR018060">
    <property type="entry name" value="HTH_AraC"/>
</dbReference>
<organism evidence="5 6">
    <name type="scientific">Vibrio ishigakensis</name>
    <dbReference type="NCBI Taxonomy" id="1481914"/>
    <lineage>
        <taxon>Bacteria</taxon>
        <taxon>Pseudomonadati</taxon>
        <taxon>Pseudomonadota</taxon>
        <taxon>Gammaproteobacteria</taxon>
        <taxon>Vibrionales</taxon>
        <taxon>Vibrionaceae</taxon>
        <taxon>Vibrio</taxon>
    </lineage>
</organism>
<feature type="domain" description="HTH araC/xylS-type" evidence="4">
    <location>
        <begin position="1"/>
        <end position="50"/>
    </location>
</feature>
<dbReference type="SMART" id="SM00342">
    <property type="entry name" value="HTH_ARAC"/>
    <property type="match status" value="1"/>
</dbReference>
<evidence type="ECO:0000259" key="4">
    <source>
        <dbReference type="PROSITE" id="PS01124"/>
    </source>
</evidence>
<gene>
    <name evidence="5" type="ORF">JCM19241_5182</name>
</gene>
<sequence>MGKRLEQAKALLSSENIAVVAHELGFNDQSHFTRAFKNHFGLTPGQFLKQTN</sequence>
<keyword evidence="1" id="KW-0805">Transcription regulation</keyword>
<name>A0A0B8Q626_9VIBR</name>
<keyword evidence="2" id="KW-0238">DNA-binding</keyword>
<comment type="caution">
    <text evidence="5">The sequence shown here is derived from an EMBL/GenBank/DDBJ whole genome shotgun (WGS) entry which is preliminary data.</text>
</comment>